<dbReference type="RefSeq" id="WP_036580897.1">
    <property type="nucleotide sequence ID" value="NZ_JPJI01000026.1"/>
</dbReference>
<evidence type="ECO:0000313" key="1">
    <source>
        <dbReference type="EMBL" id="KEZ93513.1"/>
    </source>
</evidence>
<dbReference type="Proteomes" id="UP000028531">
    <property type="component" value="Unassembled WGS sequence"/>
</dbReference>
<organism evidence="1 2">
    <name type="scientific">Nonlabens ulvanivorans</name>
    <name type="common">Persicivirga ulvanivorans</name>
    <dbReference type="NCBI Taxonomy" id="906888"/>
    <lineage>
        <taxon>Bacteria</taxon>
        <taxon>Pseudomonadati</taxon>
        <taxon>Bacteroidota</taxon>
        <taxon>Flavobacteriia</taxon>
        <taxon>Flavobacteriales</taxon>
        <taxon>Flavobacteriaceae</taxon>
        <taxon>Nonlabens</taxon>
    </lineage>
</organism>
<dbReference type="AlphaFoldDB" id="A0A084JX29"/>
<sequence>MDKSLKFDIFRFHLLPITMKQTSLFGEDISYEELVQKKNQVFNKFIEDLQNLDTGLPLELFSQEDDSFLFRIANPKKTIIYKNFKEIVENTEPYVYLAVNTNDNVQKIGISHNPEAFSTTTVTKNNILKIFNKYLNQNSLSIEVEQIFEENKFWNVAKKYEGRIKLIDFEIIKPNMSRISQSIKATLKPLIQNTNSHKTHVKLSAPEQGVLENIDKKNKQVEGLVSYSSEGGGNITMKVSGLKSRIKTKNMAKTKKINELQLKGSHEQIIKVWKDIVE</sequence>
<gene>
    <name evidence="1" type="ORF">IL45_04685</name>
</gene>
<protein>
    <submittedName>
        <fullName evidence="1">Uncharacterized protein</fullName>
    </submittedName>
</protein>
<name>A0A084JX29_NONUL</name>
<accession>A0A084JX29</accession>
<evidence type="ECO:0000313" key="2">
    <source>
        <dbReference type="Proteomes" id="UP000028531"/>
    </source>
</evidence>
<reference evidence="1 2" key="1">
    <citation type="submission" date="2014-07" db="EMBL/GenBank/DDBJ databases">
        <title>Draft genome sequence of Nonlabens ulvanivorans, an ulvan degrading bacterium.</title>
        <authorList>
            <person name="Kopel M."/>
            <person name="Helbert W."/>
            <person name="Henrissat B."/>
            <person name="Doniger T."/>
            <person name="Banin E."/>
        </authorList>
    </citation>
    <scope>NUCLEOTIDE SEQUENCE [LARGE SCALE GENOMIC DNA]</scope>
    <source>
        <strain evidence="1 2">PLR</strain>
    </source>
</reference>
<dbReference type="EMBL" id="JPJI01000026">
    <property type="protein sequence ID" value="KEZ93513.1"/>
    <property type="molecule type" value="Genomic_DNA"/>
</dbReference>
<dbReference type="OrthoDB" id="6945224at2"/>
<comment type="caution">
    <text evidence="1">The sequence shown here is derived from an EMBL/GenBank/DDBJ whole genome shotgun (WGS) entry which is preliminary data.</text>
</comment>
<proteinExistence type="predicted"/>